<dbReference type="InterPro" id="IPR009964">
    <property type="entry name" value="DUF1491"/>
</dbReference>
<organism evidence="1 2">
    <name type="scientific">Bombella saccharophila</name>
    <dbReference type="NCBI Taxonomy" id="2967338"/>
    <lineage>
        <taxon>Bacteria</taxon>
        <taxon>Pseudomonadati</taxon>
        <taxon>Pseudomonadota</taxon>
        <taxon>Alphaproteobacteria</taxon>
        <taxon>Acetobacterales</taxon>
        <taxon>Acetobacteraceae</taxon>
        <taxon>Bombella</taxon>
    </lineage>
</organism>
<comment type="caution">
    <text evidence="1">The sequence shown here is derived from an EMBL/GenBank/DDBJ whole genome shotgun (WGS) entry which is preliminary data.</text>
</comment>
<keyword evidence="2" id="KW-1185">Reference proteome</keyword>
<evidence type="ECO:0000313" key="1">
    <source>
        <dbReference type="EMBL" id="MCX5613664.1"/>
    </source>
</evidence>
<dbReference type="EMBL" id="JANIDW010000001">
    <property type="protein sequence ID" value="MCX5613664.1"/>
    <property type="molecule type" value="Genomic_DNA"/>
</dbReference>
<reference evidence="1 2" key="1">
    <citation type="submission" date="2022-07" db="EMBL/GenBank/DDBJ databases">
        <title>Bombella genomes.</title>
        <authorList>
            <person name="Harer L."/>
            <person name="Styblova S."/>
            <person name="Ehrmann M."/>
        </authorList>
    </citation>
    <scope>NUCLEOTIDE SEQUENCE [LARGE SCALE GENOMIC DNA]</scope>
    <source>
        <strain evidence="1 2">TMW 2.2558</strain>
    </source>
</reference>
<dbReference type="Gene3D" id="3.40.1530.20">
    <property type="entry name" value="Protein of unknown function (DUF1491)"/>
    <property type="match status" value="1"/>
</dbReference>
<sequence>MFFGLKTGFWIRATLRRLNQNGLIAAIAQKGDEDAGSIFIVLASKDGHRAILQEQDTHWYRQEFHSTETETAAQQTTQYLERQKNIDPDLWIIEIDVTDITYPLEKELGTRRFHETGS</sequence>
<dbReference type="Pfam" id="PF07372">
    <property type="entry name" value="DUF1491"/>
    <property type="match status" value="1"/>
</dbReference>
<accession>A0ABT3W7G7</accession>
<dbReference type="Proteomes" id="UP001165648">
    <property type="component" value="Unassembled WGS sequence"/>
</dbReference>
<protein>
    <submittedName>
        <fullName evidence="1">DUF1491 family protein</fullName>
    </submittedName>
</protein>
<gene>
    <name evidence="1" type="ORF">NQF64_00160</name>
</gene>
<proteinExistence type="predicted"/>
<dbReference type="RefSeq" id="WP_099026292.1">
    <property type="nucleotide sequence ID" value="NZ_JANIDW010000001.1"/>
</dbReference>
<name>A0ABT3W7G7_9PROT</name>
<evidence type="ECO:0000313" key="2">
    <source>
        <dbReference type="Proteomes" id="UP001165648"/>
    </source>
</evidence>